<dbReference type="InterPro" id="IPR011335">
    <property type="entry name" value="Restrct_endonuc-II-like"/>
</dbReference>
<feature type="coiled-coil region" evidence="1">
    <location>
        <begin position="1"/>
        <end position="28"/>
    </location>
</feature>
<dbReference type="AlphaFoldDB" id="A0A1Z4GPA5"/>
<dbReference type="EMBL" id="AP018174">
    <property type="protein sequence ID" value="BAY19319.1"/>
    <property type="molecule type" value="Genomic_DNA"/>
</dbReference>
<dbReference type="SUPFAM" id="SSF52980">
    <property type="entry name" value="Restriction endonuclease-like"/>
    <property type="match status" value="1"/>
</dbReference>
<gene>
    <name evidence="3" type="ORF">NIES21_51790</name>
</gene>
<dbReference type="OrthoDB" id="455378at2"/>
<evidence type="ECO:0000313" key="4">
    <source>
        <dbReference type="Proteomes" id="UP000218287"/>
    </source>
</evidence>
<dbReference type="CDD" id="cd06260">
    <property type="entry name" value="DUF820-like"/>
    <property type="match status" value="1"/>
</dbReference>
<evidence type="ECO:0000256" key="1">
    <source>
        <dbReference type="SAM" id="Coils"/>
    </source>
</evidence>
<dbReference type="Gene3D" id="3.90.1570.10">
    <property type="entry name" value="tt1808, chain A"/>
    <property type="match status" value="1"/>
</dbReference>
<organism evidence="3 4">
    <name type="scientific">Anabaenopsis circularis NIES-21</name>
    <dbReference type="NCBI Taxonomy" id="1085406"/>
    <lineage>
        <taxon>Bacteria</taxon>
        <taxon>Bacillati</taxon>
        <taxon>Cyanobacteriota</taxon>
        <taxon>Cyanophyceae</taxon>
        <taxon>Nostocales</taxon>
        <taxon>Nodulariaceae</taxon>
        <taxon>Anabaenopsis</taxon>
    </lineage>
</organism>
<feature type="domain" description="Putative restriction endonuclease" evidence="2">
    <location>
        <begin position="11"/>
        <end position="175"/>
    </location>
</feature>
<dbReference type="PANTHER" id="PTHR34107">
    <property type="entry name" value="SLL0198 PROTEIN-RELATED"/>
    <property type="match status" value="1"/>
</dbReference>
<dbReference type="Pfam" id="PF05685">
    <property type="entry name" value="Uma2"/>
    <property type="match status" value="1"/>
</dbReference>
<evidence type="ECO:0000313" key="3">
    <source>
        <dbReference type="EMBL" id="BAY19319.1"/>
    </source>
</evidence>
<evidence type="ECO:0000259" key="2">
    <source>
        <dbReference type="Pfam" id="PF05685"/>
    </source>
</evidence>
<keyword evidence="4" id="KW-1185">Reference proteome</keyword>
<reference evidence="3 4" key="1">
    <citation type="submission" date="2017-06" db="EMBL/GenBank/DDBJ databases">
        <title>Genome sequencing of cyanobaciteial culture collection at National Institute for Environmental Studies (NIES).</title>
        <authorList>
            <person name="Hirose Y."/>
            <person name="Shimura Y."/>
            <person name="Fujisawa T."/>
            <person name="Nakamura Y."/>
            <person name="Kawachi M."/>
        </authorList>
    </citation>
    <scope>NUCLEOTIDE SEQUENCE [LARGE SCALE GENOMIC DNA]</scope>
    <source>
        <strain evidence="3 4">NIES-21</strain>
    </source>
</reference>
<name>A0A1Z4GPA5_9CYAN</name>
<dbReference type="Proteomes" id="UP000218287">
    <property type="component" value="Chromosome"/>
</dbReference>
<accession>A0A1Z4GPA5</accession>
<proteinExistence type="predicted"/>
<dbReference type="PANTHER" id="PTHR34107:SF7">
    <property type="entry name" value="SLR2092 PROTEIN"/>
    <property type="match status" value="1"/>
</dbReference>
<keyword evidence="1" id="KW-0175">Coiled coil</keyword>
<dbReference type="InterPro" id="IPR008538">
    <property type="entry name" value="Uma2"/>
</dbReference>
<protein>
    <recommendedName>
        <fullName evidence="2">Putative restriction endonuclease domain-containing protein</fullName>
    </recommendedName>
</protein>
<dbReference type="InterPro" id="IPR012296">
    <property type="entry name" value="Nuclease_put_TT1808"/>
</dbReference>
<sequence length="184" mass="20855">MNLTIQDVERLQQNLQEEQHDYQIELQEGNILVMRPSDIESSEIGAELIRLLGNWIKPRQLGRIFDSSGGFIMPNSDLRAPDVSFVAAARLKRTVRDFAELVPDLVVEIKSKTDKISKLEEKVKLFLELGARVGILINPDELTVSVYRPDGEVEVLAGEDKLTIVELFPGWEVTISELWPPVFE</sequence>